<evidence type="ECO:0000256" key="3">
    <source>
        <dbReference type="ARBA" id="ARBA00022519"/>
    </source>
</evidence>
<dbReference type="GO" id="GO:0062054">
    <property type="term" value="F:fluoride channel activity"/>
    <property type="evidence" value="ECO:0007669"/>
    <property type="project" value="UniProtKB-UniRule"/>
</dbReference>
<keyword evidence="2 12" id="KW-1003">Cell membrane</keyword>
<evidence type="ECO:0000256" key="2">
    <source>
        <dbReference type="ARBA" id="ARBA00022475"/>
    </source>
</evidence>
<dbReference type="GO" id="GO:0046872">
    <property type="term" value="F:metal ion binding"/>
    <property type="evidence" value="ECO:0007669"/>
    <property type="project" value="UniProtKB-KW"/>
</dbReference>
<evidence type="ECO:0000256" key="1">
    <source>
        <dbReference type="ARBA" id="ARBA00004651"/>
    </source>
</evidence>
<name>W1EX04_ECOLX</name>
<evidence type="ECO:0000256" key="12">
    <source>
        <dbReference type="HAMAP-Rule" id="MF_00454"/>
    </source>
</evidence>
<keyword evidence="5 12" id="KW-1133">Transmembrane helix</keyword>
<dbReference type="EMBL" id="CBWN010000050">
    <property type="protein sequence ID" value="CDL26065.1"/>
    <property type="molecule type" value="Genomic_DNA"/>
</dbReference>
<feature type="transmembrane region" description="Helical" evidence="12">
    <location>
        <begin position="67"/>
        <end position="91"/>
    </location>
</feature>
<sequence>MLQLLLAVFIGGGTGSVARWLLSMRFNPLHQAIPLGTLAANLIGAFIIGMGFAWFSRMTNIDPVWKVLITTGFCGGLTTFSTFSAEVVFLLQEGRFGWALLNVFFVNLLGSFCHDSTGFLAVFGLNRTLKTKKTR</sequence>
<dbReference type="Proteomes" id="UP000019199">
    <property type="component" value="Unassembled WGS sequence"/>
</dbReference>
<dbReference type="GO" id="GO:0140114">
    <property type="term" value="P:cellular detoxification of fluoride"/>
    <property type="evidence" value="ECO:0007669"/>
    <property type="project" value="UniProtKB-UniRule"/>
</dbReference>
<dbReference type="InterPro" id="IPR003691">
    <property type="entry name" value="FluC"/>
</dbReference>
<feature type="transmembrane region" description="Helical" evidence="12">
    <location>
        <begin position="31"/>
        <end position="55"/>
    </location>
</feature>
<organism evidence="13 14">
    <name type="scientific">Escherichia coli ISC7</name>
    <dbReference type="NCBI Taxonomy" id="1432555"/>
    <lineage>
        <taxon>Bacteria</taxon>
        <taxon>Pseudomonadati</taxon>
        <taxon>Pseudomonadota</taxon>
        <taxon>Gammaproteobacteria</taxon>
        <taxon>Enterobacterales</taxon>
        <taxon>Enterobacteriaceae</taxon>
        <taxon>Escherichia</taxon>
    </lineage>
</organism>
<feature type="transmembrane region" description="Helical" evidence="12">
    <location>
        <begin position="103"/>
        <end position="125"/>
    </location>
</feature>
<comment type="similarity">
    <text evidence="10 12">Belongs to the fluoride channel Fluc/FEX (TC 1.A.43) family.</text>
</comment>
<feature type="binding site" evidence="12">
    <location>
        <position position="75"/>
    </location>
    <ligand>
        <name>Na(+)</name>
        <dbReference type="ChEBI" id="CHEBI:29101"/>
        <note>structural</note>
    </ligand>
</feature>
<evidence type="ECO:0000313" key="13">
    <source>
        <dbReference type="EMBL" id="CDL26065.1"/>
    </source>
</evidence>
<evidence type="ECO:0000256" key="4">
    <source>
        <dbReference type="ARBA" id="ARBA00022692"/>
    </source>
</evidence>
<evidence type="ECO:0000256" key="8">
    <source>
        <dbReference type="ARBA" id="ARBA00023136"/>
    </source>
</evidence>
<dbReference type="GO" id="GO:0005886">
    <property type="term" value="C:plasma membrane"/>
    <property type="evidence" value="ECO:0007669"/>
    <property type="project" value="UniProtKB-SubCell"/>
</dbReference>
<evidence type="ECO:0000256" key="11">
    <source>
        <dbReference type="ARBA" id="ARBA00035585"/>
    </source>
</evidence>
<evidence type="ECO:0000256" key="9">
    <source>
        <dbReference type="ARBA" id="ARBA00023303"/>
    </source>
</evidence>
<proteinExistence type="inferred from homology"/>
<dbReference type="Pfam" id="PF02537">
    <property type="entry name" value="CRCB"/>
    <property type="match status" value="1"/>
</dbReference>
<keyword evidence="3" id="KW-0997">Cell inner membrane</keyword>
<protein>
    <recommendedName>
        <fullName evidence="12">Fluoride-specific ion channel FluC</fullName>
    </recommendedName>
</protein>
<dbReference type="PANTHER" id="PTHR28259">
    <property type="entry name" value="FLUORIDE EXPORT PROTEIN 1-RELATED"/>
    <property type="match status" value="1"/>
</dbReference>
<keyword evidence="6 12" id="KW-0915">Sodium</keyword>
<dbReference type="HAMAP" id="MF_00454">
    <property type="entry name" value="FluC"/>
    <property type="match status" value="1"/>
</dbReference>
<evidence type="ECO:0000256" key="10">
    <source>
        <dbReference type="ARBA" id="ARBA00035120"/>
    </source>
</evidence>
<evidence type="ECO:0000313" key="14">
    <source>
        <dbReference type="Proteomes" id="UP000019199"/>
    </source>
</evidence>
<evidence type="ECO:0000256" key="5">
    <source>
        <dbReference type="ARBA" id="ARBA00022989"/>
    </source>
</evidence>
<keyword evidence="8 12" id="KW-0472">Membrane</keyword>
<dbReference type="NCBIfam" id="NF010792">
    <property type="entry name" value="PRK14196.1"/>
    <property type="match status" value="1"/>
</dbReference>
<evidence type="ECO:0000256" key="6">
    <source>
        <dbReference type="ARBA" id="ARBA00023053"/>
    </source>
</evidence>
<gene>
    <name evidence="12" type="primary">fluC</name>
    <name evidence="12" type="synonym">crcB</name>
</gene>
<dbReference type="PANTHER" id="PTHR28259:SF1">
    <property type="entry name" value="FLUORIDE EXPORT PROTEIN 1-RELATED"/>
    <property type="match status" value="1"/>
</dbReference>
<evidence type="ECO:0000256" key="7">
    <source>
        <dbReference type="ARBA" id="ARBA00023065"/>
    </source>
</evidence>
<keyword evidence="7 12" id="KW-0406">Ion transport</keyword>
<keyword evidence="12" id="KW-0813">Transport</keyword>
<reference evidence="13 14" key="1">
    <citation type="submission" date="2013-10" db="EMBL/GenBank/DDBJ databases">
        <title>Antibiotic resistance diversity of beta-lactamase producers in the General Hospital Vienna.</title>
        <authorList>
            <person name="Barisic I."/>
            <person name="Mitteregger D."/>
            <person name="Hirschl A.M."/>
            <person name="Noehammer C."/>
            <person name="Wiesinger-Mayr H."/>
        </authorList>
    </citation>
    <scope>NUCLEOTIDE SEQUENCE [LARGE SCALE GENOMIC DNA]</scope>
    <source>
        <strain evidence="13 14">ISC7</strain>
    </source>
</reference>
<comment type="caution">
    <text evidence="13">The sequence shown here is derived from an EMBL/GenBank/DDBJ whole genome shotgun (WGS) entry which is preliminary data.</text>
</comment>
<comment type="subcellular location">
    <subcellularLocation>
        <location evidence="1 12">Cell membrane</location>
        <topology evidence="1 12">Multi-pass membrane protein</topology>
    </subcellularLocation>
</comment>
<accession>W1EX04</accession>
<comment type="activity regulation">
    <text evidence="12">Na(+) is not transported, but it plays an essential structural role and its presence is essential for fluoride channel function.</text>
</comment>
<comment type="function">
    <text evidence="12">Fluoride-specific ion channel. Important for reducing fluoride concentration in the cell, thus reducing its toxicity.</text>
</comment>
<comment type="catalytic activity">
    <reaction evidence="11">
        <text>fluoride(in) = fluoride(out)</text>
        <dbReference type="Rhea" id="RHEA:76159"/>
        <dbReference type="ChEBI" id="CHEBI:17051"/>
    </reaction>
    <physiologicalReaction direction="left-to-right" evidence="11">
        <dbReference type="Rhea" id="RHEA:76160"/>
    </physiologicalReaction>
</comment>
<keyword evidence="4 12" id="KW-0812">Transmembrane</keyword>
<keyword evidence="12" id="KW-0479">Metal-binding</keyword>
<keyword evidence="9 12" id="KW-0407">Ion channel</keyword>
<dbReference type="NCBIfam" id="TIGR00494">
    <property type="entry name" value="crcB"/>
    <property type="match status" value="1"/>
</dbReference>
<feature type="binding site" evidence="12">
    <location>
        <position position="78"/>
    </location>
    <ligand>
        <name>Na(+)</name>
        <dbReference type="ChEBI" id="CHEBI:29101"/>
        <note>structural</note>
    </ligand>
</feature>
<dbReference type="AlphaFoldDB" id="W1EX04"/>